<feature type="signal peptide" evidence="2">
    <location>
        <begin position="1"/>
        <end position="22"/>
    </location>
</feature>
<protein>
    <submittedName>
        <fullName evidence="4">ABC transporter substrate-binding protein</fullName>
    </submittedName>
</protein>
<dbReference type="AlphaFoldDB" id="A0A2T4TX12"/>
<reference evidence="4 5" key="1">
    <citation type="submission" date="2017-09" db="EMBL/GenBank/DDBJ databases">
        <title>Bloom of a denitrifying methanotroph, Candidatus Methylomirabilis limnetica, in a deep stratified lake.</title>
        <authorList>
            <person name="Graf J.S."/>
            <person name="Marchant H.K."/>
            <person name="Tienken D."/>
            <person name="Hach P.F."/>
            <person name="Brand A."/>
            <person name="Schubert C.J."/>
            <person name="Kuypers M.M."/>
            <person name="Milucka J."/>
        </authorList>
    </citation>
    <scope>NUCLEOTIDE SEQUENCE [LARGE SCALE GENOMIC DNA]</scope>
    <source>
        <strain evidence="4 5">Zug</strain>
    </source>
</reference>
<dbReference type="Pfam" id="PF01497">
    <property type="entry name" value="Peripla_BP_2"/>
    <property type="match status" value="1"/>
</dbReference>
<dbReference type="Proteomes" id="UP000241436">
    <property type="component" value="Unassembled WGS sequence"/>
</dbReference>
<evidence type="ECO:0000313" key="4">
    <source>
        <dbReference type="EMBL" id="PTL35640.1"/>
    </source>
</evidence>
<feature type="chain" id="PRO_5015587018" evidence="2">
    <location>
        <begin position="23"/>
        <end position="298"/>
    </location>
</feature>
<dbReference type="SUPFAM" id="SSF53807">
    <property type="entry name" value="Helical backbone' metal receptor"/>
    <property type="match status" value="1"/>
</dbReference>
<dbReference type="InterPro" id="IPR050902">
    <property type="entry name" value="ABC_Transporter_SBP"/>
</dbReference>
<keyword evidence="1 2" id="KW-0732">Signal</keyword>
<dbReference type="PANTHER" id="PTHR30535:SF34">
    <property type="entry name" value="MOLYBDATE-BINDING PROTEIN MOLA"/>
    <property type="match status" value="1"/>
</dbReference>
<keyword evidence="5" id="KW-1185">Reference proteome</keyword>
<dbReference type="EMBL" id="NVQC01000022">
    <property type="protein sequence ID" value="PTL35640.1"/>
    <property type="molecule type" value="Genomic_DNA"/>
</dbReference>
<comment type="caution">
    <text evidence="4">The sequence shown here is derived from an EMBL/GenBank/DDBJ whole genome shotgun (WGS) entry which is preliminary data.</text>
</comment>
<dbReference type="GO" id="GO:0071281">
    <property type="term" value="P:cellular response to iron ion"/>
    <property type="evidence" value="ECO:0007669"/>
    <property type="project" value="TreeGrafter"/>
</dbReference>
<feature type="domain" description="Fe/B12 periplasmic-binding" evidence="3">
    <location>
        <begin position="43"/>
        <end position="296"/>
    </location>
</feature>
<evidence type="ECO:0000313" key="5">
    <source>
        <dbReference type="Proteomes" id="UP000241436"/>
    </source>
</evidence>
<gene>
    <name evidence="4" type="ORF">CLG94_07665</name>
</gene>
<reference evidence="5" key="2">
    <citation type="journal article" date="2018" name="Environ. Microbiol.">
        <title>Bloom of a denitrifying methanotroph, 'Candidatus Methylomirabilis limnetica', in a deep stratified lake.</title>
        <authorList>
            <person name="Graf J.S."/>
            <person name="Mayr M.J."/>
            <person name="Marchant H.K."/>
            <person name="Tienken D."/>
            <person name="Hach P.F."/>
            <person name="Brand A."/>
            <person name="Schubert C.J."/>
            <person name="Kuypers M.M."/>
            <person name="Milucka J."/>
        </authorList>
    </citation>
    <scope>NUCLEOTIDE SEQUENCE [LARGE SCALE GENOMIC DNA]</scope>
    <source>
        <strain evidence="5">Zug</strain>
    </source>
</reference>
<evidence type="ECO:0000256" key="2">
    <source>
        <dbReference type="SAM" id="SignalP"/>
    </source>
</evidence>
<organism evidence="4 5">
    <name type="scientific">Candidatus Methylomirabilis limnetica</name>
    <dbReference type="NCBI Taxonomy" id="2033718"/>
    <lineage>
        <taxon>Bacteria</taxon>
        <taxon>Candidatus Methylomirabilota</taxon>
        <taxon>Candidatus Methylomirabilia</taxon>
        <taxon>Candidatus Methylomirabilales</taxon>
        <taxon>Candidatus Methylomirabilaceae</taxon>
        <taxon>Candidatus Methylomirabilis</taxon>
    </lineage>
</organism>
<proteinExistence type="predicted"/>
<sequence>MRSRGCLLSFILIIAVWASADASPLTVVDDTGRSVTLDGPPKRIMSLTPSNTEILFALGAEDRIVAVDRWSDFPTAAKAKPRVAPFNPSLEQIVSFGPDLILSTYGGAEPLLSLDRQGIRVMVFAPRTLDDIYRNILLIGRIVNAERRAEGLVRAMRQRVAAVVAKVRDAPRPKVFIEFDGSDPSRPFTAGPGSFIDVLVQLAGGANVAARSRTAWPQFSLEELIRADPDLIILSDASAPINPQTPELVASRSGWSHLRAVRLGAIAAIDSNAISRPGPRIVEGLELLAGLLHPDRFR</sequence>
<name>A0A2T4TX12_9BACT</name>
<dbReference type="InterPro" id="IPR054828">
    <property type="entry name" value="Vit_B12_bind_prot"/>
</dbReference>
<evidence type="ECO:0000259" key="3">
    <source>
        <dbReference type="PROSITE" id="PS50983"/>
    </source>
</evidence>
<dbReference type="Gene3D" id="3.40.50.1980">
    <property type="entry name" value="Nitrogenase molybdenum iron protein domain"/>
    <property type="match status" value="2"/>
</dbReference>
<evidence type="ECO:0000256" key="1">
    <source>
        <dbReference type="ARBA" id="ARBA00022729"/>
    </source>
</evidence>
<dbReference type="OrthoDB" id="9787830at2"/>
<dbReference type="NCBIfam" id="NF038402">
    <property type="entry name" value="TroA_like"/>
    <property type="match status" value="1"/>
</dbReference>
<accession>A0A2T4TX12</accession>
<dbReference type="PROSITE" id="PS50983">
    <property type="entry name" value="FE_B12_PBP"/>
    <property type="match status" value="1"/>
</dbReference>
<dbReference type="PANTHER" id="PTHR30535">
    <property type="entry name" value="VITAMIN B12-BINDING PROTEIN"/>
    <property type="match status" value="1"/>
</dbReference>
<dbReference type="CDD" id="cd01143">
    <property type="entry name" value="YvrC"/>
    <property type="match status" value="1"/>
</dbReference>
<dbReference type="InterPro" id="IPR002491">
    <property type="entry name" value="ABC_transptr_periplasmic_BD"/>
</dbReference>